<protein>
    <recommendedName>
        <fullName evidence="5">FYVE-type domain-containing protein</fullName>
    </recommendedName>
</protein>
<organism evidence="6 7">
    <name type="scientific">Stentor coeruleus</name>
    <dbReference type="NCBI Taxonomy" id="5963"/>
    <lineage>
        <taxon>Eukaryota</taxon>
        <taxon>Sar</taxon>
        <taxon>Alveolata</taxon>
        <taxon>Ciliophora</taxon>
        <taxon>Postciliodesmatophora</taxon>
        <taxon>Heterotrichea</taxon>
        <taxon>Heterotrichida</taxon>
        <taxon>Stentoridae</taxon>
        <taxon>Stentor</taxon>
    </lineage>
</organism>
<dbReference type="Gene3D" id="3.30.40.10">
    <property type="entry name" value="Zinc/RING finger domain, C3HC4 (zinc finger)"/>
    <property type="match status" value="1"/>
</dbReference>
<dbReference type="OrthoDB" id="2306477at2759"/>
<dbReference type="PROSITE" id="PS50178">
    <property type="entry name" value="ZF_FYVE"/>
    <property type="match status" value="1"/>
</dbReference>
<keyword evidence="1" id="KW-0479">Metal-binding</keyword>
<evidence type="ECO:0000313" key="6">
    <source>
        <dbReference type="EMBL" id="OMJ80557.1"/>
    </source>
</evidence>
<dbReference type="CDD" id="cd00065">
    <property type="entry name" value="FYVE_like_SF"/>
    <property type="match status" value="1"/>
</dbReference>
<evidence type="ECO:0000256" key="1">
    <source>
        <dbReference type="ARBA" id="ARBA00022723"/>
    </source>
</evidence>
<keyword evidence="3" id="KW-0862">Zinc</keyword>
<sequence length="196" mass="22912">MYKLDPDSKKFTSTIQNYNFVNTFKIQESTLGEITTDLRLYQCILYIYLEGKIAQKIPIDQNFIIKSENISSYAIDISYIQNEEISDLKIFAHTLDEFLEWKQALQVSRRPIAQSLGNCKICSVRFHLFRKRYYCKSCGNAMCSNCCMYRARLSAYGYRKKQDVCIECVKLLRLPGKVAHGSLFFHRPAIENKSFF</sequence>
<dbReference type="SUPFAM" id="SSF57903">
    <property type="entry name" value="FYVE/PHD zinc finger"/>
    <property type="match status" value="1"/>
</dbReference>
<dbReference type="Pfam" id="PF01363">
    <property type="entry name" value="FYVE"/>
    <property type="match status" value="1"/>
</dbReference>
<evidence type="ECO:0000256" key="4">
    <source>
        <dbReference type="PROSITE-ProRule" id="PRU00091"/>
    </source>
</evidence>
<keyword evidence="2 4" id="KW-0863">Zinc-finger</keyword>
<evidence type="ECO:0000256" key="2">
    <source>
        <dbReference type="ARBA" id="ARBA00022771"/>
    </source>
</evidence>
<proteinExistence type="predicted"/>
<dbReference type="SMART" id="SM00064">
    <property type="entry name" value="FYVE"/>
    <property type="match status" value="1"/>
</dbReference>
<gene>
    <name evidence="6" type="ORF">SteCoe_19153</name>
</gene>
<dbReference type="EMBL" id="MPUH01000418">
    <property type="protein sequence ID" value="OMJ80557.1"/>
    <property type="molecule type" value="Genomic_DNA"/>
</dbReference>
<reference evidence="6 7" key="1">
    <citation type="submission" date="2016-11" db="EMBL/GenBank/DDBJ databases">
        <title>The macronuclear genome of Stentor coeruleus: a giant cell with tiny introns.</title>
        <authorList>
            <person name="Slabodnick M."/>
            <person name="Ruby J.G."/>
            <person name="Reiff S.B."/>
            <person name="Swart E.C."/>
            <person name="Gosai S."/>
            <person name="Prabakaran S."/>
            <person name="Witkowska E."/>
            <person name="Larue G.E."/>
            <person name="Fisher S."/>
            <person name="Freeman R.M."/>
            <person name="Gunawardena J."/>
            <person name="Chu W."/>
            <person name="Stover N.A."/>
            <person name="Gregory B.D."/>
            <person name="Nowacki M."/>
            <person name="Derisi J."/>
            <person name="Roy S.W."/>
            <person name="Marshall W.F."/>
            <person name="Sood P."/>
        </authorList>
    </citation>
    <scope>NUCLEOTIDE SEQUENCE [LARGE SCALE GENOMIC DNA]</scope>
    <source>
        <strain evidence="6">WM001</strain>
    </source>
</reference>
<dbReference type="AlphaFoldDB" id="A0A1R2BV73"/>
<comment type="caution">
    <text evidence="6">The sequence shown here is derived from an EMBL/GenBank/DDBJ whole genome shotgun (WGS) entry which is preliminary data.</text>
</comment>
<keyword evidence="7" id="KW-1185">Reference proteome</keyword>
<evidence type="ECO:0000256" key="3">
    <source>
        <dbReference type="ARBA" id="ARBA00022833"/>
    </source>
</evidence>
<dbReference type="Proteomes" id="UP000187209">
    <property type="component" value="Unassembled WGS sequence"/>
</dbReference>
<name>A0A1R2BV73_9CILI</name>
<dbReference type="InterPro" id="IPR017455">
    <property type="entry name" value="Znf_FYVE-rel"/>
</dbReference>
<dbReference type="InterPro" id="IPR013083">
    <property type="entry name" value="Znf_RING/FYVE/PHD"/>
</dbReference>
<evidence type="ECO:0000259" key="5">
    <source>
        <dbReference type="PROSITE" id="PS50178"/>
    </source>
</evidence>
<accession>A0A1R2BV73</accession>
<dbReference type="InterPro" id="IPR000306">
    <property type="entry name" value="Znf_FYVE"/>
</dbReference>
<feature type="domain" description="FYVE-type" evidence="5">
    <location>
        <begin position="113"/>
        <end position="173"/>
    </location>
</feature>
<dbReference type="GO" id="GO:0008270">
    <property type="term" value="F:zinc ion binding"/>
    <property type="evidence" value="ECO:0007669"/>
    <property type="project" value="UniProtKB-KW"/>
</dbReference>
<dbReference type="InterPro" id="IPR011011">
    <property type="entry name" value="Znf_FYVE_PHD"/>
</dbReference>
<evidence type="ECO:0000313" key="7">
    <source>
        <dbReference type="Proteomes" id="UP000187209"/>
    </source>
</evidence>